<dbReference type="InterPro" id="IPR050179">
    <property type="entry name" value="Trans_hexapeptide_repeat"/>
</dbReference>
<dbReference type="PANTHER" id="PTHR43300:SF4">
    <property type="entry name" value="ACYL-[ACYL-CARRIER-PROTEIN]--UDP-N-ACETYLGLUCOSAMINE O-ACYLTRANSFERASE"/>
    <property type="match status" value="1"/>
</dbReference>
<dbReference type="EMBL" id="LQXD01000063">
    <property type="protein sequence ID" value="OIJ20921.1"/>
    <property type="molecule type" value="Genomic_DNA"/>
</dbReference>
<evidence type="ECO:0000256" key="2">
    <source>
        <dbReference type="ARBA" id="ARBA00022737"/>
    </source>
</evidence>
<dbReference type="Pfam" id="PF00132">
    <property type="entry name" value="Hexapep"/>
    <property type="match status" value="3"/>
</dbReference>
<organism evidence="3 5">
    <name type="scientific">Anaerobacillus isosaccharinicus</name>
    <dbReference type="NCBI Taxonomy" id="1532552"/>
    <lineage>
        <taxon>Bacteria</taxon>
        <taxon>Bacillati</taxon>
        <taxon>Bacillota</taxon>
        <taxon>Bacilli</taxon>
        <taxon>Bacillales</taxon>
        <taxon>Bacillaceae</taxon>
        <taxon>Anaerobacillus</taxon>
    </lineage>
</organism>
<keyword evidence="5" id="KW-1185">Reference proteome</keyword>
<dbReference type="InterPro" id="IPR011004">
    <property type="entry name" value="Trimer_LpxA-like_sf"/>
</dbReference>
<dbReference type="PROSITE" id="PS00101">
    <property type="entry name" value="HEXAPEP_TRANSFERASES"/>
    <property type="match status" value="1"/>
</dbReference>
<reference evidence="4 5" key="3">
    <citation type="journal article" date="2019" name="Int. J. Syst. Evol. Microbiol.">
        <title>Anaerobacillus isosaccharinicus sp. nov., an alkaliphilic bacterium which degrades isosaccharinic acid.</title>
        <authorList>
            <person name="Bassil N.M."/>
            <person name="Lloyd J.R."/>
        </authorList>
    </citation>
    <scope>NUCLEOTIDE SEQUENCE [LARGE SCALE GENOMIC DNA]</scope>
    <source>
        <strain evidence="4 5">NB2006</strain>
    </source>
</reference>
<evidence type="ECO:0000313" key="3">
    <source>
        <dbReference type="EMBL" id="OIJ20921.1"/>
    </source>
</evidence>
<dbReference type="Proteomes" id="UP000180175">
    <property type="component" value="Chromosome"/>
</dbReference>
<keyword evidence="3" id="KW-0012">Acyltransferase</keyword>
<sequence>MKAKIGENVLRGEHVVIEDNVVIGNNVTIGHHVVIKEGTFIGNDVKIGDMVVLGKRPSTNKKMARKPQTALSPLIVGEASTIGSGAVLYRGSSLDKGAFVGDLTSIREKVTIGEDSIIGRNVMVENNTKIGSRVTVQTGSYITADMIIEDDVFIGPCCSSSNDKYMGEGNYRHAGPIIKRGAKIGNNATLLPGITIAENAIIGAGAVVVRNVEKNQTVVGNPAKGISKKKES</sequence>
<dbReference type="KEGG" id="aia:AWH56_015885"/>
<keyword evidence="2" id="KW-0677">Repeat</keyword>
<dbReference type="CDD" id="cd03358">
    <property type="entry name" value="LbH_WxcM_N_like"/>
    <property type="match status" value="1"/>
</dbReference>
<dbReference type="EMBL" id="CP063356">
    <property type="protein sequence ID" value="QOY34206.1"/>
    <property type="molecule type" value="Genomic_DNA"/>
</dbReference>
<reference evidence="3 5" key="1">
    <citation type="submission" date="2016-10" db="EMBL/GenBank/DDBJ databases">
        <title>Draft genome sequences of four alkaliphilic bacteria belonging to the Anaerobacillus genus.</title>
        <authorList>
            <person name="Bassil N.M."/>
            <person name="Lloyd J.R."/>
        </authorList>
    </citation>
    <scope>NUCLEOTIDE SEQUENCE [LARGE SCALE GENOMIC DNA]</scope>
    <source>
        <strain evidence="3 5">NB2006</strain>
    </source>
</reference>
<dbReference type="SUPFAM" id="SSF51161">
    <property type="entry name" value="Trimeric LpxA-like enzymes"/>
    <property type="match status" value="2"/>
</dbReference>
<evidence type="ECO:0000313" key="5">
    <source>
        <dbReference type="Proteomes" id="UP000180175"/>
    </source>
</evidence>
<dbReference type="OrthoDB" id="9782926at2"/>
<keyword evidence="1 3" id="KW-0808">Transferase</keyword>
<dbReference type="Gene3D" id="2.160.10.10">
    <property type="entry name" value="Hexapeptide repeat proteins"/>
    <property type="match status" value="3"/>
</dbReference>
<reference evidence="4" key="4">
    <citation type="submission" date="2020-10" db="EMBL/GenBank/DDBJ databases">
        <authorList>
            <person name="Bassil N.M."/>
            <person name="Lloyd J.R."/>
        </authorList>
    </citation>
    <scope>NUCLEOTIDE SEQUENCE</scope>
    <source>
        <strain evidence="4">NB2006</strain>
    </source>
</reference>
<evidence type="ECO:0000256" key="1">
    <source>
        <dbReference type="ARBA" id="ARBA00022679"/>
    </source>
</evidence>
<proteinExistence type="predicted"/>
<dbReference type="PANTHER" id="PTHR43300">
    <property type="entry name" value="ACETYLTRANSFERASE"/>
    <property type="match status" value="1"/>
</dbReference>
<dbReference type="RefSeq" id="WP_071316449.1">
    <property type="nucleotide sequence ID" value="NZ_CP063356.2"/>
</dbReference>
<evidence type="ECO:0000313" key="4">
    <source>
        <dbReference type="EMBL" id="QOY34206.1"/>
    </source>
</evidence>
<dbReference type="AlphaFoldDB" id="A0A1S2M8C6"/>
<dbReference type="InterPro" id="IPR001451">
    <property type="entry name" value="Hexapep"/>
</dbReference>
<protein>
    <submittedName>
        <fullName evidence="4">N-acetyltransferase</fullName>
    </submittedName>
    <submittedName>
        <fullName evidence="3">UDP-3-O-(3-hydroxymyristoyl)glucosamine N-acyltransferase</fullName>
    </submittedName>
</protein>
<gene>
    <name evidence="4" type="ORF">AWH56_015885</name>
    <name evidence="3" type="ORF">AWH56_06985</name>
</gene>
<name>A0A1S2M8C6_9BACI</name>
<dbReference type="InterPro" id="IPR018357">
    <property type="entry name" value="Hexapep_transf_CS"/>
</dbReference>
<reference evidence="4 5" key="2">
    <citation type="journal article" date="2017" name="Genome Announc.">
        <title>Draft Genome Sequences of Four Alkaliphilic Bacteria Belonging to the Anaerobacillus Genus.</title>
        <authorList>
            <person name="Bassil N.M."/>
            <person name="Lloyd J.R."/>
        </authorList>
    </citation>
    <scope>NUCLEOTIDE SEQUENCE [LARGE SCALE GENOMIC DNA]</scope>
    <source>
        <strain evidence="4 5">NB2006</strain>
    </source>
</reference>
<accession>A0A1S2M8C6</accession>
<dbReference type="GO" id="GO:0016746">
    <property type="term" value="F:acyltransferase activity"/>
    <property type="evidence" value="ECO:0007669"/>
    <property type="project" value="UniProtKB-KW"/>
</dbReference>